<dbReference type="SUPFAM" id="SSF56317">
    <property type="entry name" value="Carbon-nitrogen hydrolase"/>
    <property type="match status" value="1"/>
</dbReference>
<dbReference type="Gene3D" id="3.60.110.10">
    <property type="entry name" value="Carbon-nitrogen hydrolase"/>
    <property type="match status" value="1"/>
</dbReference>
<dbReference type="AlphaFoldDB" id="A0A7I7X1T2"/>
<evidence type="ECO:0000313" key="2">
    <source>
        <dbReference type="EMBL" id="BBZ22781.1"/>
    </source>
</evidence>
<dbReference type="InterPro" id="IPR003010">
    <property type="entry name" value="C-N_Hydrolase"/>
</dbReference>
<dbReference type="PROSITE" id="PS50263">
    <property type="entry name" value="CN_HYDROLASE"/>
    <property type="match status" value="1"/>
</dbReference>
<dbReference type="RefSeq" id="WP_085135659.1">
    <property type="nucleotide sequence ID" value="NZ_AP022609.1"/>
</dbReference>
<dbReference type="InterPro" id="IPR036526">
    <property type="entry name" value="C-N_Hydrolase_sf"/>
</dbReference>
<evidence type="ECO:0000256" key="1">
    <source>
        <dbReference type="ARBA" id="ARBA00008129"/>
    </source>
</evidence>
<sequence>MPKVGVAQVGSVLFDTAGTLAKLQEFVERAQAAGVEFLVFPEAFVGGYPKGLSFGAVVGSRTPAGRDEYVRYHSSAVTVPGPETNRIGELARQSRITMVVGVIERDGGTLYCTAVYFGADGQLLGKHRKLMPTASERLIWGQGDGSTIEVFDSPAGRFAATICWENYMPQFRLATYQQGVQLWCAPTVDDRDIWQSTMRHIAYEGRCFVLSACQYLNTADLPENYARDDSQQAPTDLIRGGSVIVSPLGEVLAGPVYGAETLLVADLDLDDQIRGKYDLDVTGHYARPDVFTLTVDRSARTAVVSAPTAAPEPVGFDDAIAGRKS</sequence>
<dbReference type="Proteomes" id="UP000467260">
    <property type="component" value="Chromosome"/>
</dbReference>
<proteinExistence type="inferred from homology"/>
<dbReference type="InterPro" id="IPR000132">
    <property type="entry name" value="Nitrilase/CN_hydratase_CS"/>
</dbReference>
<dbReference type="GO" id="GO:0000257">
    <property type="term" value="F:nitrilase activity"/>
    <property type="evidence" value="ECO:0007669"/>
    <property type="project" value="UniProtKB-ARBA"/>
</dbReference>
<dbReference type="OrthoDB" id="9811121at2"/>
<dbReference type="PROSITE" id="PS00920">
    <property type="entry name" value="NITRIL_CHT_1"/>
    <property type="match status" value="1"/>
</dbReference>
<keyword evidence="3" id="KW-1185">Reference proteome</keyword>
<dbReference type="Pfam" id="PF00795">
    <property type="entry name" value="CN_hydrolase"/>
    <property type="match status" value="1"/>
</dbReference>
<comment type="similarity">
    <text evidence="1">Belongs to the carbon-nitrogen hydrolase superfamily. Nitrilase family.</text>
</comment>
<organism evidence="2 3">
    <name type="scientific">Mycolicibacter hiberniae</name>
    <dbReference type="NCBI Taxonomy" id="29314"/>
    <lineage>
        <taxon>Bacteria</taxon>
        <taxon>Bacillati</taxon>
        <taxon>Actinomycetota</taxon>
        <taxon>Actinomycetes</taxon>
        <taxon>Mycobacteriales</taxon>
        <taxon>Mycobacteriaceae</taxon>
        <taxon>Mycolicibacter</taxon>
    </lineage>
</organism>
<dbReference type="KEGG" id="mhib:MHIB_11990"/>
<dbReference type="PANTHER" id="PTHR46044">
    <property type="entry name" value="NITRILASE"/>
    <property type="match status" value="1"/>
</dbReference>
<dbReference type="PANTHER" id="PTHR46044:SF1">
    <property type="entry name" value="CN HYDROLASE DOMAIN-CONTAINING PROTEIN"/>
    <property type="match status" value="1"/>
</dbReference>
<dbReference type="InterPro" id="IPR044149">
    <property type="entry name" value="Nitrilases_CHs"/>
</dbReference>
<accession>A0A7I7X1T2</accession>
<reference evidence="2 3" key="1">
    <citation type="journal article" date="2019" name="Emerg. Microbes Infect.">
        <title>Comprehensive subspecies identification of 175 nontuberculous mycobacteria species based on 7547 genomic profiles.</title>
        <authorList>
            <person name="Matsumoto Y."/>
            <person name="Kinjo T."/>
            <person name="Motooka D."/>
            <person name="Nabeya D."/>
            <person name="Jung N."/>
            <person name="Uechi K."/>
            <person name="Horii T."/>
            <person name="Iida T."/>
            <person name="Fujita J."/>
            <person name="Nakamura S."/>
        </authorList>
    </citation>
    <scope>NUCLEOTIDE SEQUENCE [LARGE SCALE GENOMIC DNA]</scope>
    <source>
        <strain evidence="2 3">JCM 13571</strain>
    </source>
</reference>
<name>A0A7I7X1T2_9MYCO</name>
<evidence type="ECO:0000313" key="3">
    <source>
        <dbReference type="Proteomes" id="UP000467260"/>
    </source>
</evidence>
<dbReference type="EMBL" id="AP022609">
    <property type="protein sequence ID" value="BBZ22781.1"/>
    <property type="molecule type" value="Genomic_DNA"/>
</dbReference>
<gene>
    <name evidence="2" type="ORF">MHIB_11990</name>
</gene>
<dbReference type="CDD" id="cd07564">
    <property type="entry name" value="nitrilases_CHs"/>
    <property type="match status" value="1"/>
</dbReference>
<protein>
    <submittedName>
        <fullName evidence="2">Nitrilase</fullName>
    </submittedName>
</protein>